<dbReference type="GO" id="GO:0003677">
    <property type="term" value="F:DNA binding"/>
    <property type="evidence" value="ECO:0007669"/>
    <property type="project" value="UniProtKB-KW"/>
</dbReference>
<dbReference type="EMBL" id="CP002697">
    <property type="protein sequence ID" value="AHG59964.1"/>
    <property type="molecule type" value="Genomic_DNA"/>
</dbReference>
<dbReference type="RefSeq" id="WP_025369058.1">
    <property type="nucleotide sequence ID" value="NZ_CP002697.1"/>
</dbReference>
<dbReference type="GO" id="GO:0033567">
    <property type="term" value="P:DNA replication, Okazaki fragment processing"/>
    <property type="evidence" value="ECO:0007669"/>
    <property type="project" value="InterPro"/>
</dbReference>
<dbReference type="Proteomes" id="UP000019087">
    <property type="component" value="Chromosome"/>
</dbReference>
<evidence type="ECO:0000256" key="3">
    <source>
        <dbReference type="ARBA" id="ARBA00023125"/>
    </source>
</evidence>
<keyword evidence="2" id="KW-0378">Hydrolase</keyword>
<dbReference type="Pfam" id="PF02739">
    <property type="entry name" value="5_3_exonuc_N"/>
    <property type="match status" value="1"/>
</dbReference>
<dbReference type="InterPro" id="IPR002421">
    <property type="entry name" value="5-3_exonuclease"/>
</dbReference>
<gene>
    <name evidence="5" type="primary">pola</name>
    <name evidence="5" type="ORF">BUMPUSDA_CDS00168</name>
</gene>
<dbReference type="Gene3D" id="1.10.150.20">
    <property type="entry name" value="5' to 3' exonuclease, C-terminal subdomain"/>
    <property type="match status" value="1"/>
</dbReference>
<keyword evidence="3" id="KW-0238">DNA-binding</keyword>
<dbReference type="InterPro" id="IPR020045">
    <property type="entry name" value="DNA_polI_H3TH"/>
</dbReference>
<reference evidence="5 6" key="1">
    <citation type="journal article" date="2013" name="BMC Genomics">
        <title>Comparative analysis of genome sequences from four strains of the Buchnera aphidicola Mp endosymbion of the green peach aphid, Myzus persicae.</title>
        <authorList>
            <person name="Jiang Z."/>
            <person name="Jones D.H."/>
            <person name="Khuri S."/>
            <person name="Tsinoremas N.F."/>
            <person name="Wyss T."/>
            <person name="Jander G."/>
            <person name="Wilson A.C."/>
        </authorList>
    </citation>
    <scope>NUCLEOTIDE SEQUENCE [LARGE SCALE GENOMIC DNA]</scope>
    <source>
        <strain evidence="6">str. USDA (Myzus persicae)</strain>
    </source>
</reference>
<dbReference type="InterPro" id="IPR008918">
    <property type="entry name" value="HhH2"/>
</dbReference>
<dbReference type="FunFam" id="1.10.150.20:FF:000003">
    <property type="entry name" value="DNA polymerase I"/>
    <property type="match status" value="1"/>
</dbReference>
<dbReference type="PATRIC" id="fig|1009856.3.peg.421"/>
<dbReference type="Gene3D" id="3.40.50.1010">
    <property type="entry name" value="5'-nuclease"/>
    <property type="match status" value="1"/>
</dbReference>
<protein>
    <submittedName>
        <fullName evidence="5">Pola</fullName>
    </submittedName>
</protein>
<dbReference type="Pfam" id="PF01367">
    <property type="entry name" value="5_3_exonuc"/>
    <property type="match status" value="1"/>
</dbReference>
<evidence type="ECO:0000256" key="2">
    <source>
        <dbReference type="ARBA" id="ARBA00022801"/>
    </source>
</evidence>
<dbReference type="InterPro" id="IPR020046">
    <property type="entry name" value="5-3_exonucl_a-hlix_arch_N"/>
</dbReference>
<sequence length="291" mass="33976">MQQIKKNPIIIIDGTLYLYYYYYGFPYFKSHLETPSGAIYGILKMMNNLFQKYHNSKKFIIIFDSFKKTFRNKLFPEYKKNRSPMPNALFLQIKPLFEILKNIGIKTLTIPGVEADDIIGSLACKLEKEGEKILIISHDKDMLQLVTNNISILHKKNNCIITPEKIQEQYGIKPKEFIDFLALMGDTSDNIPGVPKIGIKTALFLLKKFSNIKNIYYNLEKIPFLAFRNAKNIAIQLKNNKETAFLSYQLARIKINIPIKITSKDMFLKKNCYQNLFDFLKKYNSYGQKKF</sequence>
<dbReference type="InterPro" id="IPR038969">
    <property type="entry name" value="FEN"/>
</dbReference>
<dbReference type="SUPFAM" id="SSF88723">
    <property type="entry name" value="PIN domain-like"/>
    <property type="match status" value="1"/>
</dbReference>
<dbReference type="SUPFAM" id="SSF47807">
    <property type="entry name" value="5' to 3' exonuclease, C-terminal subdomain"/>
    <property type="match status" value="1"/>
</dbReference>
<evidence type="ECO:0000256" key="1">
    <source>
        <dbReference type="ARBA" id="ARBA00022722"/>
    </source>
</evidence>
<dbReference type="SMART" id="SM00279">
    <property type="entry name" value="HhH2"/>
    <property type="match status" value="1"/>
</dbReference>
<feature type="domain" description="5'-3' exonuclease" evidence="4">
    <location>
        <begin position="5"/>
        <end position="269"/>
    </location>
</feature>
<dbReference type="HOGENOM" id="CLU_004675_1_0_6"/>
<name>W0NZR1_BUCMP</name>
<dbReference type="GO" id="GO:0017108">
    <property type="term" value="F:5'-flap endonuclease activity"/>
    <property type="evidence" value="ECO:0007669"/>
    <property type="project" value="InterPro"/>
</dbReference>
<dbReference type="CDD" id="cd09859">
    <property type="entry name" value="PIN_53EXO"/>
    <property type="match status" value="1"/>
</dbReference>
<organism evidence="5 6">
    <name type="scientific">Buchnera aphidicola str. USDA</name>
    <name type="common">Myzus persicae</name>
    <dbReference type="NCBI Taxonomy" id="1009856"/>
    <lineage>
        <taxon>Bacteria</taxon>
        <taxon>Pseudomonadati</taxon>
        <taxon>Pseudomonadota</taxon>
        <taxon>Gammaproteobacteria</taxon>
        <taxon>Enterobacterales</taxon>
        <taxon>Erwiniaceae</taxon>
        <taxon>Buchnera</taxon>
    </lineage>
</organism>
<dbReference type="NCBIfam" id="NF011545">
    <property type="entry name" value="PRK14976.1-2"/>
    <property type="match status" value="1"/>
</dbReference>
<proteinExistence type="predicted"/>
<dbReference type="PANTHER" id="PTHR42646">
    <property type="entry name" value="FLAP ENDONUCLEASE XNI"/>
    <property type="match status" value="1"/>
</dbReference>
<dbReference type="SMART" id="SM00475">
    <property type="entry name" value="53EXOc"/>
    <property type="match status" value="1"/>
</dbReference>
<keyword evidence="1" id="KW-0540">Nuclease</keyword>
<dbReference type="KEGG" id="bapu:BUMPUSDA_CDS00168"/>
<dbReference type="InterPro" id="IPR036279">
    <property type="entry name" value="5-3_exonuclease_C_sf"/>
</dbReference>
<accession>W0NZR1</accession>
<evidence type="ECO:0000313" key="6">
    <source>
        <dbReference type="Proteomes" id="UP000019087"/>
    </source>
</evidence>
<evidence type="ECO:0000313" key="5">
    <source>
        <dbReference type="EMBL" id="AHG59964.1"/>
    </source>
</evidence>
<dbReference type="PANTHER" id="PTHR42646:SF2">
    <property type="entry name" value="5'-3' EXONUCLEASE FAMILY PROTEIN"/>
    <property type="match status" value="1"/>
</dbReference>
<dbReference type="GO" id="GO:0008409">
    <property type="term" value="F:5'-3' exonuclease activity"/>
    <property type="evidence" value="ECO:0007669"/>
    <property type="project" value="InterPro"/>
</dbReference>
<dbReference type="InterPro" id="IPR029060">
    <property type="entry name" value="PIN-like_dom_sf"/>
</dbReference>
<dbReference type="CDD" id="cd09898">
    <property type="entry name" value="H3TH_53EXO"/>
    <property type="match status" value="1"/>
</dbReference>
<evidence type="ECO:0000259" key="4">
    <source>
        <dbReference type="SMART" id="SM00475"/>
    </source>
</evidence>
<dbReference type="AlphaFoldDB" id="W0NZR1"/>